<feature type="domain" description="HTH OST-type" evidence="1">
    <location>
        <begin position="344"/>
        <end position="419"/>
    </location>
</feature>
<dbReference type="PROSITE" id="PS51644">
    <property type="entry name" value="HTH_OST"/>
    <property type="match status" value="1"/>
</dbReference>
<dbReference type="Proteomes" id="UP001067231">
    <property type="component" value="Unassembled WGS sequence"/>
</dbReference>
<dbReference type="AlphaFoldDB" id="A0A9D5DNI9"/>
<reference evidence="2" key="1">
    <citation type="submission" date="2022-10" db="EMBL/GenBank/DDBJ databases">
        <title>Adaptive evolution leads to modifications in subtelomeric GC content in a zoonotic Cryptosporidium species.</title>
        <authorList>
            <person name="Li J."/>
            <person name="Feng Y."/>
            <person name="Xiao L."/>
        </authorList>
    </citation>
    <scope>NUCLEOTIDE SEQUENCE</scope>
    <source>
        <strain evidence="2">33844</strain>
    </source>
</reference>
<evidence type="ECO:0000259" key="1">
    <source>
        <dbReference type="PROSITE" id="PS51644"/>
    </source>
</evidence>
<sequence>MDSFLNNIDRVEHNKPSLSSIIESEFSYYNAVEIIESLEKKISYHRSSLSQKPNLRMNSARLFNDRVGREVTVSGSHIGMEKRLDLIRDALISLYVDRTKPHLQELFRRLKERVDLDTNYNLQTMIKDLSGNEKEFLLFDNGEIYLRNYYVPEDHWVDPKDPNNPYSREIWSGFLQYINDLVSARGEINVGIHFGLAQSLNNSVIESRDRRYELALEPRLSLLSPSVASSSSSSCSSLSTISTSSQFKSHDLHRYQFKGGRYGVALEIYKAKISNLESLSLGELSHLVQLAINMGILQYENNVLKPRCTCTKIAAAALTVDIDQIESEGVPVDKSKLQMKSSNNLTKLKYELHEILTMYPNGILLSLLKRLYNTYWGKKLSPTVFGYTHISTLLLSDELKQICRLYFDSLNHVIVQSTQFNIPENVKLLEDEKFQKKNSSLDIELLSPIRNMNDISFEYMRLLNKT</sequence>
<dbReference type="InterPro" id="IPR025605">
    <property type="entry name" value="OST-HTH/LOTUS_dom"/>
</dbReference>
<dbReference type="Gene3D" id="3.30.420.610">
    <property type="entry name" value="LOTUS domain-like"/>
    <property type="match status" value="1"/>
</dbReference>
<protein>
    <recommendedName>
        <fullName evidence="1">HTH OST-type domain-containing protein</fullName>
    </recommendedName>
</protein>
<dbReference type="OrthoDB" id="447390at2759"/>
<dbReference type="Pfam" id="PF14418">
    <property type="entry name" value="OHA"/>
    <property type="match status" value="1"/>
</dbReference>
<evidence type="ECO:0000313" key="2">
    <source>
        <dbReference type="EMBL" id="KAJ1609691.1"/>
    </source>
</evidence>
<dbReference type="InterPro" id="IPR025677">
    <property type="entry name" value="OST-HTH-assoc_dom"/>
</dbReference>
<accession>A0A9D5DNI9</accession>
<proteinExistence type="predicted"/>
<gene>
    <name evidence="2" type="ORF">OJ253_1497</name>
</gene>
<comment type="caution">
    <text evidence="2">The sequence shown here is derived from an EMBL/GenBank/DDBJ whole genome shotgun (WGS) entry which is preliminary data.</text>
</comment>
<dbReference type="EMBL" id="JAPCXC010000031">
    <property type="protein sequence ID" value="KAJ1609691.1"/>
    <property type="molecule type" value="Genomic_DNA"/>
</dbReference>
<name>A0A9D5DNI9_9CRYT</name>
<dbReference type="InterPro" id="IPR041966">
    <property type="entry name" value="LOTUS-like"/>
</dbReference>
<organism evidence="2">
    <name type="scientific">Cryptosporidium canis</name>
    <dbReference type="NCBI Taxonomy" id="195482"/>
    <lineage>
        <taxon>Eukaryota</taxon>
        <taxon>Sar</taxon>
        <taxon>Alveolata</taxon>
        <taxon>Apicomplexa</taxon>
        <taxon>Conoidasida</taxon>
        <taxon>Coccidia</taxon>
        <taxon>Eucoccidiorida</taxon>
        <taxon>Eimeriorina</taxon>
        <taxon>Cryptosporidiidae</taxon>
        <taxon>Cryptosporidium</taxon>
    </lineage>
</organism>